<protein>
    <submittedName>
        <fullName evidence="1">Uncharacterized protein</fullName>
    </submittedName>
</protein>
<keyword evidence="2" id="KW-1185">Reference proteome</keyword>
<accession>A0A919XE93</accession>
<dbReference type="Proteomes" id="UP000679779">
    <property type="component" value="Unassembled WGS sequence"/>
</dbReference>
<sequence length="67" mass="7832">MVVSDHNQPARCIGIALLGYKIKAFDVRTTEMEKSLYGYYMGYTSYWLNDGFIRDWEALSNRRCISL</sequence>
<gene>
    <name evidence="1" type="ORF">J2TS6_01560</name>
</gene>
<organism evidence="1 2">
    <name type="scientific">Paenibacillus albilobatus</name>
    <dbReference type="NCBI Taxonomy" id="2716884"/>
    <lineage>
        <taxon>Bacteria</taxon>
        <taxon>Bacillati</taxon>
        <taxon>Bacillota</taxon>
        <taxon>Bacilli</taxon>
        <taxon>Bacillales</taxon>
        <taxon>Paenibacillaceae</taxon>
        <taxon>Paenibacillus</taxon>
    </lineage>
</organism>
<dbReference type="EMBL" id="BORQ01000001">
    <property type="protein sequence ID" value="GIO29015.1"/>
    <property type="molecule type" value="Genomic_DNA"/>
</dbReference>
<proteinExistence type="predicted"/>
<reference evidence="1" key="1">
    <citation type="submission" date="2021-03" db="EMBL/GenBank/DDBJ databases">
        <title>Antimicrobial resistance genes in bacteria isolated from Japanese honey, and their potential for conferring macrolide and lincosamide resistance in the American foulbrood pathogen Paenibacillus larvae.</title>
        <authorList>
            <person name="Okamoto M."/>
            <person name="Kumagai M."/>
            <person name="Kanamori H."/>
            <person name="Takamatsu D."/>
        </authorList>
    </citation>
    <scope>NUCLEOTIDE SEQUENCE</scope>
    <source>
        <strain evidence="1">J2TS6</strain>
    </source>
</reference>
<evidence type="ECO:0000313" key="2">
    <source>
        <dbReference type="Proteomes" id="UP000679779"/>
    </source>
</evidence>
<name>A0A919XE93_9BACL</name>
<evidence type="ECO:0000313" key="1">
    <source>
        <dbReference type="EMBL" id="GIO29015.1"/>
    </source>
</evidence>
<dbReference type="AlphaFoldDB" id="A0A919XE93"/>
<comment type="caution">
    <text evidence="1">The sequence shown here is derived from an EMBL/GenBank/DDBJ whole genome shotgun (WGS) entry which is preliminary data.</text>
</comment>